<organism evidence="2 3">
    <name type="scientific">Lasiosphaeris hirsuta</name>
    <dbReference type="NCBI Taxonomy" id="260670"/>
    <lineage>
        <taxon>Eukaryota</taxon>
        <taxon>Fungi</taxon>
        <taxon>Dikarya</taxon>
        <taxon>Ascomycota</taxon>
        <taxon>Pezizomycotina</taxon>
        <taxon>Sordariomycetes</taxon>
        <taxon>Sordariomycetidae</taxon>
        <taxon>Sordariales</taxon>
        <taxon>Lasiosphaeriaceae</taxon>
        <taxon>Lasiosphaeris</taxon>
    </lineage>
</organism>
<name>A0AA40A9Q2_9PEZI</name>
<dbReference type="EMBL" id="JAUKUA010000005">
    <property type="protein sequence ID" value="KAK0711841.1"/>
    <property type="molecule type" value="Genomic_DNA"/>
</dbReference>
<feature type="compositionally biased region" description="Basic and acidic residues" evidence="1">
    <location>
        <begin position="469"/>
        <end position="491"/>
    </location>
</feature>
<feature type="region of interest" description="Disordered" evidence="1">
    <location>
        <begin position="119"/>
        <end position="184"/>
    </location>
</feature>
<keyword evidence="3" id="KW-1185">Reference proteome</keyword>
<gene>
    <name evidence="2" type="ORF">B0H67DRAFT_555758</name>
</gene>
<evidence type="ECO:0000256" key="1">
    <source>
        <dbReference type="SAM" id="MobiDB-lite"/>
    </source>
</evidence>
<sequence length="518" mass="55746">MRRLRSSDDPRVDVVRRNLKEGRPITKAMFMALINVYHTFAKTGHTLRTRLINWFRANQAEILAWLPDVFQAQPNFFDNPAGARMVYAGYNDIVALGLVGGPAGHLASVPAGAPGGPASAPVFGSASGSARRTSTPDGASPAPLAPPMATSPATREGPSVVRDERVSRTSLLTYRPGGLPPPPPSYRQVANEPTGPVVGAQGTPFSRTAVEAFPRLMGQTQQQVWLNDVNRARESFRSTRVSLLRAAQALGQDDSLRPVLLRIREEIPSFGDEARIAQMCVDSTTLVGAPVADNHQRRSGATSSFYDTTASPAAASHAAPTPDLAPVDQARGPGVAEVDTLRTAGNPLKRKRSDSPDVALPLPPDSSRAVRSEDPFLSLPPVARQWESSRSDGMPNPQRLNQQWNSESPDFNWDYNSGIAPPTRPIPVTVPTYSPRLPLPASARENRPLTWSPYSSLLPSLRMMEYGDSGRIETHGVGRRDPTTPASRRDPVGPSTGASVGSGQEVYLTPEDAVEESD</sequence>
<dbReference type="Proteomes" id="UP001172102">
    <property type="component" value="Unassembled WGS sequence"/>
</dbReference>
<proteinExistence type="predicted"/>
<dbReference type="AlphaFoldDB" id="A0AA40A9Q2"/>
<feature type="region of interest" description="Disordered" evidence="1">
    <location>
        <begin position="291"/>
        <end position="375"/>
    </location>
</feature>
<feature type="compositionally biased region" description="Low complexity" evidence="1">
    <location>
        <begin position="119"/>
        <end position="130"/>
    </location>
</feature>
<feature type="compositionally biased region" description="Low complexity" evidence="1">
    <location>
        <begin position="308"/>
        <end position="322"/>
    </location>
</feature>
<reference evidence="2" key="1">
    <citation type="submission" date="2023-06" db="EMBL/GenBank/DDBJ databases">
        <title>Genome-scale phylogeny and comparative genomics of the fungal order Sordariales.</title>
        <authorList>
            <consortium name="Lawrence Berkeley National Laboratory"/>
            <person name="Hensen N."/>
            <person name="Bonometti L."/>
            <person name="Westerberg I."/>
            <person name="Brannstrom I.O."/>
            <person name="Guillou S."/>
            <person name="Cros-Aarteil S."/>
            <person name="Calhoun S."/>
            <person name="Haridas S."/>
            <person name="Kuo A."/>
            <person name="Mondo S."/>
            <person name="Pangilinan J."/>
            <person name="Riley R."/>
            <person name="Labutti K."/>
            <person name="Andreopoulos B."/>
            <person name="Lipzen A."/>
            <person name="Chen C."/>
            <person name="Yanf M."/>
            <person name="Daum C."/>
            <person name="Ng V."/>
            <person name="Clum A."/>
            <person name="Steindorff A."/>
            <person name="Ohm R."/>
            <person name="Martin F."/>
            <person name="Silar P."/>
            <person name="Natvig D."/>
            <person name="Lalanne C."/>
            <person name="Gautier V."/>
            <person name="Ament-Velasquez S.L."/>
            <person name="Kruys A."/>
            <person name="Hutchinson M.I."/>
            <person name="Powell A.J."/>
            <person name="Barry K."/>
            <person name="Miller A.N."/>
            <person name="Grigoriev I.V."/>
            <person name="Debuchy R."/>
            <person name="Gladieux P."/>
            <person name="Thoren M.H."/>
            <person name="Johannesson H."/>
        </authorList>
    </citation>
    <scope>NUCLEOTIDE SEQUENCE</scope>
    <source>
        <strain evidence="2">SMH4607-1</strain>
    </source>
</reference>
<accession>A0AA40A9Q2</accession>
<evidence type="ECO:0000313" key="3">
    <source>
        <dbReference type="Proteomes" id="UP001172102"/>
    </source>
</evidence>
<protein>
    <submittedName>
        <fullName evidence="2">Uncharacterized protein</fullName>
    </submittedName>
</protein>
<evidence type="ECO:0000313" key="2">
    <source>
        <dbReference type="EMBL" id="KAK0711841.1"/>
    </source>
</evidence>
<comment type="caution">
    <text evidence="2">The sequence shown here is derived from an EMBL/GenBank/DDBJ whole genome shotgun (WGS) entry which is preliminary data.</text>
</comment>
<feature type="region of interest" description="Disordered" evidence="1">
    <location>
        <begin position="469"/>
        <end position="518"/>
    </location>
</feature>